<comment type="caution">
    <text evidence="1">The sequence shown here is derived from an EMBL/GenBank/DDBJ whole genome shotgun (WGS) entry which is preliminary data.</text>
</comment>
<proteinExistence type="predicted"/>
<name>A0A9P6XED3_RHIOR</name>
<gene>
    <name evidence="1" type="ORF">G6F64_003791</name>
</gene>
<evidence type="ECO:0000313" key="2">
    <source>
        <dbReference type="Proteomes" id="UP000716291"/>
    </source>
</evidence>
<accession>A0A9P6XED3</accession>
<dbReference type="Proteomes" id="UP000716291">
    <property type="component" value="Unassembled WGS sequence"/>
</dbReference>
<protein>
    <submittedName>
        <fullName evidence="1">Uncharacterized protein</fullName>
    </submittedName>
</protein>
<keyword evidence="2" id="KW-1185">Reference proteome</keyword>
<organism evidence="1 2">
    <name type="scientific">Rhizopus oryzae</name>
    <name type="common">Mucormycosis agent</name>
    <name type="synonym">Rhizopus arrhizus var. delemar</name>
    <dbReference type="NCBI Taxonomy" id="64495"/>
    <lineage>
        <taxon>Eukaryota</taxon>
        <taxon>Fungi</taxon>
        <taxon>Fungi incertae sedis</taxon>
        <taxon>Mucoromycota</taxon>
        <taxon>Mucoromycotina</taxon>
        <taxon>Mucoromycetes</taxon>
        <taxon>Mucorales</taxon>
        <taxon>Mucorineae</taxon>
        <taxon>Rhizopodaceae</taxon>
        <taxon>Rhizopus</taxon>
    </lineage>
</organism>
<evidence type="ECO:0000313" key="1">
    <source>
        <dbReference type="EMBL" id="KAG1311444.1"/>
    </source>
</evidence>
<dbReference type="EMBL" id="JAANQT010000387">
    <property type="protein sequence ID" value="KAG1311444.1"/>
    <property type="molecule type" value="Genomic_DNA"/>
</dbReference>
<reference evidence="1" key="1">
    <citation type="journal article" date="2020" name="Microb. Genom.">
        <title>Genetic diversity of clinical and environmental Mucorales isolates obtained from an investigation of mucormycosis cases among solid organ transplant recipients.</title>
        <authorList>
            <person name="Nguyen M.H."/>
            <person name="Kaul D."/>
            <person name="Muto C."/>
            <person name="Cheng S.J."/>
            <person name="Richter R.A."/>
            <person name="Bruno V.M."/>
            <person name="Liu G."/>
            <person name="Beyhan S."/>
            <person name="Sundermann A.J."/>
            <person name="Mounaud S."/>
            <person name="Pasculle A.W."/>
            <person name="Nierman W.C."/>
            <person name="Driscoll E."/>
            <person name="Cumbie R."/>
            <person name="Clancy C.J."/>
            <person name="Dupont C.L."/>
        </authorList>
    </citation>
    <scope>NUCLEOTIDE SEQUENCE</scope>
    <source>
        <strain evidence="1">GL11</strain>
    </source>
</reference>
<dbReference type="AlphaFoldDB" id="A0A9P6XED3"/>
<sequence length="385" mass="44236">MKRNISETFERLYVAKQGRAQDNLLNKKSGALYSKAVDSAVDIIDRALDIVKESTLKKMEVPGHGKMSDTNQNELENREAANIDDEELMGPARTINHSPNQPKFPIINIESAQKQCYIAISNMPLYCLPTFLRKALNNNCEDQKALSSLKNFPNVLRIIKYMMEDDVDNNIFPRRLWSYQTEAMKWSTMERDFFSAVAITMTDFWGLFMRRDFDRVHERTFWVDMSYQCESKVLSHSSSQMVPGVWNNTAEKLFADGIGRENGFEVIIVESSGPYSIEYIDYSMEDTQKLITKTNNSLRDEILKYQDASFNSAKGLSVFSIQCICDKITLTKTNLCTQNKWQIVELRSATIPVTWNTRVNMVAIFELLATLQVSSLRYNTIDAFI</sequence>